<dbReference type="Proteomes" id="UP001596353">
    <property type="component" value="Unassembled WGS sequence"/>
</dbReference>
<dbReference type="EMBL" id="JBHSWG010000001">
    <property type="protein sequence ID" value="MFC6759070.1"/>
    <property type="molecule type" value="Genomic_DNA"/>
</dbReference>
<keyword evidence="3" id="KW-1185">Reference proteome</keyword>
<gene>
    <name evidence="2" type="ORF">ACFQFQ_05455</name>
</gene>
<sequence length="99" mass="11413">MDNASDADANELWEAMVVVQADLRRNLRRKHVGFIRLATGLLDPSKHETESYELSRAQQRLRAHTKQEKMRTESNGRTPTQELRYQLLECLAQETSGDT</sequence>
<evidence type="ECO:0000256" key="1">
    <source>
        <dbReference type="SAM" id="MobiDB-lite"/>
    </source>
</evidence>
<comment type="caution">
    <text evidence="2">The sequence shown here is derived from an EMBL/GenBank/DDBJ whole genome shotgun (WGS) entry which is preliminary data.</text>
</comment>
<reference evidence="3" key="1">
    <citation type="journal article" date="2019" name="Int. J. Syst. Evol. Microbiol.">
        <title>The Global Catalogue of Microorganisms (GCM) 10K type strain sequencing project: providing services to taxonomists for standard genome sequencing and annotation.</title>
        <authorList>
            <consortium name="The Broad Institute Genomics Platform"/>
            <consortium name="The Broad Institute Genome Sequencing Center for Infectious Disease"/>
            <person name="Wu L."/>
            <person name="Ma J."/>
        </authorList>
    </citation>
    <scope>NUCLEOTIDE SEQUENCE [LARGE SCALE GENOMIC DNA]</scope>
    <source>
        <strain evidence="3">CCUG 66188</strain>
    </source>
</reference>
<feature type="region of interest" description="Disordered" evidence="1">
    <location>
        <begin position="56"/>
        <end position="81"/>
    </location>
</feature>
<feature type="compositionally biased region" description="Basic and acidic residues" evidence="1">
    <location>
        <begin position="65"/>
        <end position="74"/>
    </location>
</feature>
<name>A0ABW2B049_9RHOB</name>
<accession>A0ABW2B049</accession>
<organism evidence="2 3">
    <name type="scientific">Sulfitobacter porphyrae</name>
    <dbReference type="NCBI Taxonomy" id="1246864"/>
    <lineage>
        <taxon>Bacteria</taxon>
        <taxon>Pseudomonadati</taxon>
        <taxon>Pseudomonadota</taxon>
        <taxon>Alphaproteobacteria</taxon>
        <taxon>Rhodobacterales</taxon>
        <taxon>Roseobacteraceae</taxon>
        <taxon>Sulfitobacter</taxon>
    </lineage>
</organism>
<proteinExistence type="predicted"/>
<evidence type="ECO:0000313" key="2">
    <source>
        <dbReference type="EMBL" id="MFC6759070.1"/>
    </source>
</evidence>
<protein>
    <submittedName>
        <fullName evidence="2">Uncharacterized protein</fullName>
    </submittedName>
</protein>
<evidence type="ECO:0000313" key="3">
    <source>
        <dbReference type="Proteomes" id="UP001596353"/>
    </source>
</evidence>